<keyword evidence="3 7" id="KW-0805">Transcription regulation</keyword>
<dbReference type="GO" id="GO:0003700">
    <property type="term" value="F:DNA-binding transcription factor activity"/>
    <property type="evidence" value="ECO:0007669"/>
    <property type="project" value="UniProtKB-UniRule"/>
</dbReference>
<dbReference type="InterPro" id="IPR017757">
    <property type="entry name" value="Tscrpt_rep_BetI"/>
</dbReference>
<evidence type="ECO:0000256" key="1">
    <source>
        <dbReference type="ARBA" id="ARBA00004719"/>
    </source>
</evidence>
<dbReference type="InterPro" id="IPR009057">
    <property type="entry name" value="Homeodomain-like_sf"/>
</dbReference>
<name>A0A379C8W4_9PAST</name>
<evidence type="ECO:0000313" key="11">
    <source>
        <dbReference type="Proteomes" id="UP000255417"/>
    </source>
</evidence>
<dbReference type="GO" id="GO:0019285">
    <property type="term" value="P:glycine betaine biosynthetic process from choline"/>
    <property type="evidence" value="ECO:0007669"/>
    <property type="project" value="UniProtKB-UniRule"/>
</dbReference>
<dbReference type="InterPro" id="IPR039538">
    <property type="entry name" value="BetI_C"/>
</dbReference>
<keyword evidence="11" id="KW-1185">Reference proteome</keyword>
<dbReference type="InterPro" id="IPR001647">
    <property type="entry name" value="HTH_TetR"/>
</dbReference>
<dbReference type="PROSITE" id="PS50977">
    <property type="entry name" value="HTH_TETR_2"/>
    <property type="match status" value="1"/>
</dbReference>
<reference evidence="10 11" key="1">
    <citation type="submission" date="2018-06" db="EMBL/GenBank/DDBJ databases">
        <authorList>
            <consortium name="Pathogen Informatics"/>
            <person name="Doyle S."/>
        </authorList>
    </citation>
    <scope>NUCLEOTIDE SEQUENCE [LARGE SCALE GENOMIC DNA]</scope>
    <source>
        <strain evidence="10 11">NCTC12872</strain>
    </source>
</reference>
<comment type="pathway">
    <text evidence="1 7">Amine and polyamine biosynthesis; betaine biosynthesis via choline pathway [regulation].</text>
</comment>
<dbReference type="AlphaFoldDB" id="A0A379C8W4"/>
<accession>A0A379C8W4</accession>
<dbReference type="SUPFAM" id="SSF48498">
    <property type="entry name" value="Tetracyclin repressor-like, C-terminal domain"/>
    <property type="match status" value="1"/>
</dbReference>
<evidence type="ECO:0000256" key="7">
    <source>
        <dbReference type="HAMAP-Rule" id="MF_00768"/>
    </source>
</evidence>
<organism evidence="10 11">
    <name type="scientific">Phocoenobacter uteri</name>
    <dbReference type="NCBI Taxonomy" id="146806"/>
    <lineage>
        <taxon>Bacteria</taxon>
        <taxon>Pseudomonadati</taxon>
        <taxon>Pseudomonadota</taxon>
        <taxon>Gammaproteobacteria</taxon>
        <taxon>Pasteurellales</taxon>
        <taxon>Pasteurellaceae</taxon>
        <taxon>Phocoenobacter</taxon>
    </lineage>
</organism>
<dbReference type="Gene3D" id="1.10.357.10">
    <property type="entry name" value="Tetracycline Repressor, domain 2"/>
    <property type="match status" value="1"/>
</dbReference>
<evidence type="ECO:0000256" key="4">
    <source>
        <dbReference type="ARBA" id="ARBA00023125"/>
    </source>
</evidence>
<dbReference type="UniPathway" id="UPA00529"/>
<dbReference type="PROSITE" id="PS01081">
    <property type="entry name" value="HTH_TETR_1"/>
    <property type="match status" value="1"/>
</dbReference>
<dbReference type="RefSeq" id="WP_115314727.1">
    <property type="nucleotide sequence ID" value="NZ_LWIF01000001.1"/>
</dbReference>
<dbReference type="GO" id="GO:0003677">
    <property type="term" value="F:DNA binding"/>
    <property type="evidence" value="ECO:0007669"/>
    <property type="project" value="UniProtKB-UniRule"/>
</dbReference>
<evidence type="ECO:0000256" key="3">
    <source>
        <dbReference type="ARBA" id="ARBA00023015"/>
    </source>
</evidence>
<feature type="domain" description="HTH tetR-type" evidence="9">
    <location>
        <begin position="8"/>
        <end position="68"/>
    </location>
</feature>
<sequence>MPKVGMLEIRRQQLIQATLVCVEKYGVADTTIVQIAQQAGLSSGIISHYFGGKMGLLYETMKELMRELRLSIIEKNKVEKELSPQRAIEIIIDCNFDPNTDSARMKVWLSFWSMSMHQEDLNRLQKINDSRLHSNLLFHFKKLLPNQQAKNAARGLAALIDGLWLHGSLRSKEFDHYQARSIAKQFLNNLLEEQ</sequence>
<dbReference type="GO" id="GO:0045892">
    <property type="term" value="P:negative regulation of DNA-templated transcription"/>
    <property type="evidence" value="ECO:0007669"/>
    <property type="project" value="UniProtKB-UniRule"/>
</dbReference>
<keyword evidence="2 7" id="KW-0678">Repressor</keyword>
<protein>
    <recommendedName>
        <fullName evidence="7">HTH-type transcriptional regulator BetI</fullName>
    </recommendedName>
</protein>
<dbReference type="SUPFAM" id="SSF46689">
    <property type="entry name" value="Homeodomain-like"/>
    <property type="match status" value="1"/>
</dbReference>
<evidence type="ECO:0000256" key="6">
    <source>
        <dbReference type="ARBA" id="ARBA00024936"/>
    </source>
</evidence>
<dbReference type="EMBL" id="UGTA01000001">
    <property type="protein sequence ID" value="SUB58195.1"/>
    <property type="molecule type" value="Genomic_DNA"/>
</dbReference>
<evidence type="ECO:0000256" key="8">
    <source>
        <dbReference type="PROSITE-ProRule" id="PRU00335"/>
    </source>
</evidence>
<keyword evidence="4 7" id="KW-0238">DNA-binding</keyword>
<dbReference type="Proteomes" id="UP000255417">
    <property type="component" value="Unassembled WGS sequence"/>
</dbReference>
<evidence type="ECO:0000256" key="5">
    <source>
        <dbReference type="ARBA" id="ARBA00023163"/>
    </source>
</evidence>
<dbReference type="HAMAP" id="MF_00768">
    <property type="entry name" value="HTH_type_BetI"/>
    <property type="match status" value="1"/>
</dbReference>
<comment type="function">
    <text evidence="6">Repressor involved in the biosynthesis of the osmoprotectant glycine betaine. It represses transcription of the choline transporter BetT and the genes of BetAB involved in the synthesis of glycine betaine.</text>
</comment>
<dbReference type="InterPro" id="IPR023772">
    <property type="entry name" value="DNA-bd_HTH_TetR-type_CS"/>
</dbReference>
<evidence type="ECO:0000259" key="9">
    <source>
        <dbReference type="PROSITE" id="PS50977"/>
    </source>
</evidence>
<keyword evidence="5 7" id="KW-0804">Transcription</keyword>
<feature type="DNA-binding region" description="H-T-H motif" evidence="7 8">
    <location>
        <begin position="31"/>
        <end position="50"/>
    </location>
</feature>
<dbReference type="InterPro" id="IPR036271">
    <property type="entry name" value="Tet_transcr_reg_TetR-rel_C_sf"/>
</dbReference>
<proteinExistence type="inferred from homology"/>
<gene>
    <name evidence="7" type="primary">betI</name>
    <name evidence="10" type="ORF">NCTC12872_00145</name>
</gene>
<comment type="function">
    <text evidence="7">Repressor involved in choline regulation of the bet genes.</text>
</comment>
<dbReference type="OrthoDB" id="7618612at2"/>
<dbReference type="NCBIfam" id="TIGR03384">
    <property type="entry name" value="betaine_BetI"/>
    <property type="match status" value="1"/>
</dbReference>
<evidence type="ECO:0000313" key="10">
    <source>
        <dbReference type="EMBL" id="SUB58195.1"/>
    </source>
</evidence>
<dbReference type="Pfam" id="PF13977">
    <property type="entry name" value="TetR_C_6"/>
    <property type="match status" value="1"/>
</dbReference>
<evidence type="ECO:0000256" key="2">
    <source>
        <dbReference type="ARBA" id="ARBA00022491"/>
    </source>
</evidence>
<dbReference type="NCBIfam" id="NF001978">
    <property type="entry name" value="PRK00767.1"/>
    <property type="match status" value="1"/>
</dbReference>
<dbReference type="Pfam" id="PF00440">
    <property type="entry name" value="TetR_N"/>
    <property type="match status" value="1"/>
</dbReference>